<accession>A0AAF0JBQ7</accession>
<dbReference type="PROSITE" id="PS51011">
    <property type="entry name" value="ARID"/>
    <property type="match status" value="1"/>
</dbReference>
<name>A0AAF0JBQ7_9BASI</name>
<dbReference type="EMBL" id="CP119965">
    <property type="protein sequence ID" value="WFD41082.1"/>
    <property type="molecule type" value="Genomic_DNA"/>
</dbReference>
<feature type="compositionally biased region" description="Polar residues" evidence="5">
    <location>
        <begin position="608"/>
        <end position="618"/>
    </location>
</feature>
<dbReference type="CDD" id="cd16871">
    <property type="entry name" value="ARID_Swi1p-like"/>
    <property type="match status" value="1"/>
</dbReference>
<dbReference type="GO" id="GO:0006357">
    <property type="term" value="P:regulation of transcription by RNA polymerase II"/>
    <property type="evidence" value="ECO:0007669"/>
    <property type="project" value="InterPro"/>
</dbReference>
<dbReference type="SUPFAM" id="SSF46774">
    <property type="entry name" value="ARID-like"/>
    <property type="match status" value="1"/>
</dbReference>
<evidence type="ECO:0000259" key="6">
    <source>
        <dbReference type="PROSITE" id="PS51011"/>
    </source>
</evidence>
<proteinExistence type="predicted"/>
<dbReference type="InterPro" id="IPR052406">
    <property type="entry name" value="Chromatin_Remodeling_Comp"/>
</dbReference>
<feature type="compositionally biased region" description="Low complexity" evidence="5">
    <location>
        <begin position="544"/>
        <end position="559"/>
    </location>
</feature>
<feature type="domain" description="ARID" evidence="6">
    <location>
        <begin position="349"/>
        <end position="445"/>
    </location>
</feature>
<protein>
    <recommendedName>
        <fullName evidence="6">ARID domain-containing protein</fullName>
    </recommendedName>
</protein>
<dbReference type="GeneID" id="85227726"/>
<evidence type="ECO:0000256" key="3">
    <source>
        <dbReference type="ARBA" id="ARBA00023242"/>
    </source>
</evidence>
<dbReference type="GO" id="GO:0016592">
    <property type="term" value="C:mediator complex"/>
    <property type="evidence" value="ECO:0007669"/>
    <property type="project" value="InterPro"/>
</dbReference>
<evidence type="ECO:0000256" key="1">
    <source>
        <dbReference type="ARBA" id="ARBA00023015"/>
    </source>
</evidence>
<feature type="coiled-coil region" evidence="4">
    <location>
        <begin position="686"/>
        <end position="713"/>
    </location>
</feature>
<dbReference type="Gene3D" id="1.10.150.60">
    <property type="entry name" value="ARID DNA-binding domain"/>
    <property type="match status" value="1"/>
</dbReference>
<evidence type="ECO:0000313" key="8">
    <source>
        <dbReference type="Proteomes" id="UP001217754"/>
    </source>
</evidence>
<keyword evidence="3" id="KW-0539">Nucleus</keyword>
<dbReference type="SMART" id="SM00501">
    <property type="entry name" value="BRIGHT"/>
    <property type="match status" value="1"/>
</dbReference>
<evidence type="ECO:0000313" key="7">
    <source>
        <dbReference type="EMBL" id="WFD41082.1"/>
    </source>
</evidence>
<dbReference type="InterPro" id="IPR008626">
    <property type="entry name" value="Mediator_Med15_fun"/>
</dbReference>
<gene>
    <name evidence="7" type="ORF">MJAP1_004075</name>
</gene>
<dbReference type="PANTHER" id="PTHR22970:SF14">
    <property type="entry name" value="AT-RICH INTERACTIVE DOMAIN-CONTAINING PROTEIN 2"/>
    <property type="match status" value="1"/>
</dbReference>
<sequence length="905" mass="100324">MSGFTPGGKFDPGVQQQIVRLLQQQQAMQPQHDVQAFPKSQQDFLNSLSAQQLQTLLNQKNSSVQQPMPTNQFSQNMMLQPQQAQPAPMASMPNAMNAANMVRPPAQNNMSAILADMASKAKAGMLTPNQLVQLRAIIEQQQSVQQPQTQPNVVPNAQYAALLQSMQQQAMQQQPVQQQPSMMMQTPASTSVPQPQMNAIPTQDNMGQAKQEPNMAQGVQFVRTIQQRIREVEQKLATAIPDNERQALQRAHQELTRVQTALVQKLAQQRNNVQQQVNSPQMGMVQPQVQQNVPNFGVNFSAQAKNPMMNMHNQNQVGTSSPSLSAQPFNQSMGVQKPVQNTSNPPVMTPSPEQFKRALTDLMNHHGKSFHSNPVVDGREVDLYHLFTVVQALGGSKMVTQKGTWPTVAVTLGLAMAKSPQATMAAQKIAQVYRSFLELFEEVWNRAMLHQMSMSNVKRDNPIPSTSMPGRSDHNPLIPPSLQGAAMQNTTPRPNFNMVQGQPFAQMQQRPAQPMNSATRQDLPITAEQLAQLKLKPEQLAQLLQQHKQQQQQQQQQQQPRPVQNATAMPVQAQSNAGQNWPAIQQMAAQQAQARPPQVAPKAPTASPEKNQQTQTKVTPKMLEDAETVLKRRVKIMIYMFDDQLALVPKRQCILRLTDLEKLKTQMTRCIGFVRVNDDNLAQQIVAKASQAMAQAQKAARAKQAQEEAAKRSLNVESPLNKRAKLGDLNEDFEITGTSSPKTTESTKSGTKTKIFKGKQTDTPSAPLSETPDVDSKKTVTPMTRTGSPMVTTSPDHLAEALKRTQEEFDQEQAQYTELSKNSPIEFVKKIWNELIAMDEHTSKSKSMENQASPKGSLVDEYSVFSSGNTEAAVFALINAPYGIAGDFQDMLDLGMKDVQGLYDE</sequence>
<dbReference type="Proteomes" id="UP001217754">
    <property type="component" value="Chromosome 8"/>
</dbReference>
<dbReference type="GO" id="GO:0003677">
    <property type="term" value="F:DNA binding"/>
    <property type="evidence" value="ECO:0007669"/>
    <property type="project" value="InterPro"/>
</dbReference>
<reference evidence="7" key="1">
    <citation type="submission" date="2023-03" db="EMBL/GenBank/DDBJ databases">
        <title>Mating type loci evolution in Malassezia.</title>
        <authorList>
            <person name="Coelho M.A."/>
        </authorList>
    </citation>
    <scope>NUCLEOTIDE SEQUENCE</scope>
    <source>
        <strain evidence="7">CBS 9431</strain>
    </source>
</reference>
<keyword evidence="1" id="KW-0805">Transcription regulation</keyword>
<feature type="compositionally biased region" description="Low complexity" evidence="5">
    <location>
        <begin position="736"/>
        <end position="753"/>
    </location>
</feature>
<dbReference type="AlphaFoldDB" id="A0AAF0JBQ7"/>
<dbReference type="Pfam" id="PF01388">
    <property type="entry name" value="ARID"/>
    <property type="match status" value="1"/>
</dbReference>
<feature type="compositionally biased region" description="Low complexity" evidence="5">
    <location>
        <begin position="582"/>
        <end position="604"/>
    </location>
</feature>
<keyword evidence="2" id="KW-0804">Transcription</keyword>
<feature type="compositionally biased region" description="Polar residues" evidence="5">
    <location>
        <begin position="779"/>
        <end position="794"/>
    </location>
</feature>
<evidence type="ECO:0000256" key="4">
    <source>
        <dbReference type="SAM" id="Coils"/>
    </source>
</evidence>
<feature type="region of interest" description="Disordered" evidence="5">
    <location>
        <begin position="458"/>
        <end position="499"/>
    </location>
</feature>
<keyword evidence="8" id="KW-1185">Reference proteome</keyword>
<dbReference type="SMART" id="SM01014">
    <property type="entry name" value="ARID"/>
    <property type="match status" value="1"/>
</dbReference>
<keyword evidence="4" id="KW-0175">Coiled coil</keyword>
<evidence type="ECO:0000256" key="2">
    <source>
        <dbReference type="ARBA" id="ARBA00023163"/>
    </source>
</evidence>
<organism evidence="7 8">
    <name type="scientific">Malassezia japonica</name>
    <dbReference type="NCBI Taxonomy" id="223818"/>
    <lineage>
        <taxon>Eukaryota</taxon>
        <taxon>Fungi</taxon>
        <taxon>Dikarya</taxon>
        <taxon>Basidiomycota</taxon>
        <taxon>Ustilaginomycotina</taxon>
        <taxon>Malasseziomycetes</taxon>
        <taxon>Malasseziales</taxon>
        <taxon>Malasseziaceae</taxon>
        <taxon>Malassezia</taxon>
    </lineage>
</organism>
<feature type="compositionally biased region" description="Polar residues" evidence="5">
    <location>
        <begin position="560"/>
        <end position="579"/>
    </location>
</feature>
<dbReference type="GO" id="GO:0003712">
    <property type="term" value="F:transcription coregulator activity"/>
    <property type="evidence" value="ECO:0007669"/>
    <property type="project" value="InterPro"/>
</dbReference>
<feature type="compositionally biased region" description="Polar residues" evidence="5">
    <location>
        <begin position="486"/>
        <end position="499"/>
    </location>
</feature>
<feature type="region of interest" description="Disordered" evidence="5">
    <location>
        <begin position="733"/>
        <end position="794"/>
    </location>
</feature>
<dbReference type="Pfam" id="PF05397">
    <property type="entry name" value="Med15_fungi"/>
    <property type="match status" value="1"/>
</dbReference>
<dbReference type="PANTHER" id="PTHR22970">
    <property type="entry name" value="AT-RICH INTERACTIVE DOMAIN-CONTAINING PROTEIN 2"/>
    <property type="match status" value="1"/>
</dbReference>
<dbReference type="InterPro" id="IPR036431">
    <property type="entry name" value="ARID_dom_sf"/>
</dbReference>
<dbReference type="InterPro" id="IPR001606">
    <property type="entry name" value="ARID_dom"/>
</dbReference>
<dbReference type="RefSeq" id="XP_060123979.1">
    <property type="nucleotide sequence ID" value="XM_060267996.1"/>
</dbReference>
<evidence type="ECO:0000256" key="5">
    <source>
        <dbReference type="SAM" id="MobiDB-lite"/>
    </source>
</evidence>
<feature type="region of interest" description="Disordered" evidence="5">
    <location>
        <begin position="544"/>
        <end position="620"/>
    </location>
</feature>